<dbReference type="Proteomes" id="UP000252795">
    <property type="component" value="Unassembled WGS sequence"/>
</dbReference>
<evidence type="ECO:0000256" key="1">
    <source>
        <dbReference type="ARBA" id="ARBA00004651"/>
    </source>
</evidence>
<dbReference type="PANTHER" id="PTHR24221:SF402">
    <property type="entry name" value="IRON-SULFUR CLUSTERS TRANSPORTER ABCB7, MITOCHONDRIAL"/>
    <property type="match status" value="1"/>
</dbReference>
<keyword evidence="14" id="KW-1185">Reference proteome</keyword>
<dbReference type="InterPro" id="IPR036640">
    <property type="entry name" value="ABC1_TM_sf"/>
</dbReference>
<dbReference type="GO" id="GO:0005886">
    <property type="term" value="C:plasma membrane"/>
    <property type="evidence" value="ECO:0007669"/>
    <property type="project" value="UniProtKB-SubCell"/>
</dbReference>
<dbReference type="AlphaFoldDB" id="A0A368V818"/>
<feature type="transmembrane region" description="Helical" evidence="8">
    <location>
        <begin position="285"/>
        <end position="307"/>
    </location>
</feature>
<evidence type="ECO:0000256" key="3">
    <source>
        <dbReference type="ARBA" id="ARBA00022692"/>
    </source>
</evidence>
<dbReference type="Proteomes" id="UP000253065">
    <property type="component" value="Unassembled WGS sequence"/>
</dbReference>
<dbReference type="PROSITE" id="PS00211">
    <property type="entry name" value="ABC_TRANSPORTER_1"/>
    <property type="match status" value="1"/>
</dbReference>
<dbReference type="Gene3D" id="1.20.1560.10">
    <property type="entry name" value="ABC transporter type 1, transmembrane domain"/>
    <property type="match status" value="1"/>
</dbReference>
<evidence type="ECO:0000256" key="2">
    <source>
        <dbReference type="ARBA" id="ARBA00022448"/>
    </source>
</evidence>
<keyword evidence="7 8" id="KW-0472">Membrane</keyword>
<feature type="transmembrane region" description="Helical" evidence="8">
    <location>
        <begin position="173"/>
        <end position="196"/>
    </location>
</feature>
<dbReference type="GO" id="GO:0005524">
    <property type="term" value="F:ATP binding"/>
    <property type="evidence" value="ECO:0007669"/>
    <property type="project" value="UniProtKB-KW"/>
</dbReference>
<comment type="subcellular location">
    <subcellularLocation>
        <location evidence="1">Cell membrane</location>
        <topology evidence="1">Multi-pass membrane protein</topology>
    </subcellularLocation>
</comment>
<dbReference type="FunFam" id="3.40.50.300:FF:000186">
    <property type="entry name" value="ATP-binding cassette sub-family B member 7, mitochondrial"/>
    <property type="match status" value="1"/>
</dbReference>
<dbReference type="SMART" id="SM00382">
    <property type="entry name" value="AAA"/>
    <property type="match status" value="1"/>
</dbReference>
<dbReference type="CDD" id="cd03253">
    <property type="entry name" value="ABCC_ATM1_transporter"/>
    <property type="match status" value="1"/>
</dbReference>
<accession>A0A368V818</accession>
<dbReference type="PANTHER" id="PTHR24221">
    <property type="entry name" value="ATP-BINDING CASSETTE SUB-FAMILY B"/>
    <property type="match status" value="1"/>
</dbReference>
<dbReference type="GO" id="GO:0140359">
    <property type="term" value="F:ABC-type transporter activity"/>
    <property type="evidence" value="ECO:0007669"/>
    <property type="project" value="InterPro"/>
</dbReference>
<evidence type="ECO:0000256" key="6">
    <source>
        <dbReference type="ARBA" id="ARBA00022989"/>
    </source>
</evidence>
<dbReference type="InterPro" id="IPR027417">
    <property type="entry name" value="P-loop_NTPase"/>
</dbReference>
<dbReference type="GO" id="GO:0016887">
    <property type="term" value="F:ATP hydrolysis activity"/>
    <property type="evidence" value="ECO:0007669"/>
    <property type="project" value="InterPro"/>
</dbReference>
<organism evidence="12 13">
    <name type="scientific">Marinobacter nauticus</name>
    <name type="common">Marinobacter hydrocarbonoclasticus</name>
    <name type="synonym">Marinobacter aquaeolei</name>
    <dbReference type="NCBI Taxonomy" id="2743"/>
    <lineage>
        <taxon>Bacteria</taxon>
        <taxon>Pseudomonadati</taxon>
        <taxon>Pseudomonadota</taxon>
        <taxon>Gammaproteobacteria</taxon>
        <taxon>Pseudomonadales</taxon>
        <taxon>Marinobacteraceae</taxon>
        <taxon>Marinobacter</taxon>
    </lineage>
</organism>
<dbReference type="EMBL" id="QPJB01000003">
    <property type="protein sequence ID" value="RCW36415.1"/>
    <property type="molecule type" value="Genomic_DNA"/>
</dbReference>
<keyword evidence="4" id="KW-0547">Nucleotide-binding</keyword>
<protein>
    <submittedName>
        <fullName evidence="12">ATP-binding cassette subfamily B protein</fullName>
    </submittedName>
</protein>
<dbReference type="PROSITE" id="PS50893">
    <property type="entry name" value="ABC_TRANSPORTER_2"/>
    <property type="match status" value="1"/>
</dbReference>
<dbReference type="EMBL" id="QNSA01000003">
    <property type="protein sequence ID" value="RBP75606.1"/>
    <property type="molecule type" value="Genomic_DNA"/>
</dbReference>
<keyword evidence="6 8" id="KW-1133">Transmembrane helix</keyword>
<name>A0A368V818_MARNT</name>
<evidence type="ECO:0000256" key="7">
    <source>
        <dbReference type="ARBA" id="ARBA00023136"/>
    </source>
</evidence>
<evidence type="ECO:0000313" key="14">
    <source>
        <dbReference type="Proteomes" id="UP000253065"/>
    </source>
</evidence>
<evidence type="ECO:0000313" key="12">
    <source>
        <dbReference type="EMBL" id="RCW36415.1"/>
    </source>
</evidence>
<dbReference type="InterPro" id="IPR039421">
    <property type="entry name" value="Type_1_exporter"/>
</dbReference>
<dbReference type="SUPFAM" id="SSF90123">
    <property type="entry name" value="ABC transporter transmembrane region"/>
    <property type="match status" value="1"/>
</dbReference>
<dbReference type="InterPro" id="IPR011527">
    <property type="entry name" value="ABC1_TM_dom"/>
</dbReference>
<feature type="transmembrane region" description="Helical" evidence="8">
    <location>
        <begin position="59"/>
        <end position="83"/>
    </location>
</feature>
<dbReference type="Pfam" id="PF00664">
    <property type="entry name" value="ABC_membrane"/>
    <property type="match status" value="1"/>
</dbReference>
<dbReference type="InterPro" id="IPR003593">
    <property type="entry name" value="AAA+_ATPase"/>
</dbReference>
<feature type="domain" description="ABC transmembrane type-1" evidence="10">
    <location>
        <begin position="60"/>
        <end position="347"/>
    </location>
</feature>
<feature type="domain" description="ABC transporter" evidence="9">
    <location>
        <begin position="381"/>
        <end position="615"/>
    </location>
</feature>
<dbReference type="PROSITE" id="PS50929">
    <property type="entry name" value="ABC_TM1F"/>
    <property type="match status" value="1"/>
</dbReference>
<reference evidence="12 13" key="1">
    <citation type="submission" date="2018-07" db="EMBL/GenBank/DDBJ databases">
        <title>Freshwater and sediment microbial communities from various areas in North America, analyzing microbe dynamics in response to fracking.</title>
        <authorList>
            <person name="Lamendella R."/>
        </authorList>
    </citation>
    <scope>NUCLEOTIDE SEQUENCE [LARGE SCALE GENOMIC DNA]</scope>
    <source>
        <strain evidence="12 13">114E</strain>
        <strain evidence="11 14">114E_o</strain>
    </source>
</reference>
<keyword evidence="3 8" id="KW-0812">Transmembrane</keyword>
<evidence type="ECO:0000256" key="5">
    <source>
        <dbReference type="ARBA" id="ARBA00022840"/>
    </source>
</evidence>
<evidence type="ECO:0000313" key="13">
    <source>
        <dbReference type="Proteomes" id="UP000252795"/>
    </source>
</evidence>
<dbReference type="InterPro" id="IPR017871">
    <property type="entry name" value="ABC_transporter-like_CS"/>
</dbReference>
<dbReference type="GO" id="GO:0006879">
    <property type="term" value="P:intracellular iron ion homeostasis"/>
    <property type="evidence" value="ECO:0007669"/>
    <property type="project" value="TreeGrafter"/>
</dbReference>
<feature type="transmembrane region" description="Helical" evidence="8">
    <location>
        <begin position="95"/>
        <end position="117"/>
    </location>
</feature>
<evidence type="ECO:0000313" key="11">
    <source>
        <dbReference type="EMBL" id="RBP75606.1"/>
    </source>
</evidence>
<dbReference type="CDD" id="cd18582">
    <property type="entry name" value="ABC_6TM_ATM1_ABCB7"/>
    <property type="match status" value="1"/>
</dbReference>
<dbReference type="SUPFAM" id="SSF52540">
    <property type="entry name" value="P-loop containing nucleoside triphosphate hydrolases"/>
    <property type="match status" value="1"/>
</dbReference>
<sequence>MYLQRVPERLPISGARHLQKFKDITLRAYADNDYPADHKPDWSIISGLWPYLLEFRGRVALAMAMLVLAKLATVATPVALKYIVDYLDQNRGADMLLWIPVVLVVAYGSLRFGATLFSELRDAVFARVAERAMRRVSLRVFEHLHQRELGFHLDRKTGGLARDIERGTNGISFLLRFTLFNIVPTILEILLVAGILLVVFNVGYVVAILVAVVVYVVFSIKITEWRTKFVREANARDNQSNSRAIDSLLNYETVKYFNNERYEAELYDQDLDEWEKARLKNRLSLATLNAGQALIIGVALIVIMAMAVREVASGEITLGDFTMINAYLIQLFIPLNALGFVYREIRQALVNVERLFKLLGDQPAIQDASDARPLVVDNGEVRFEHIHFAYRPDRLILQDVSFTIPAGHTVAVVGASGAGKSTLARLLFRFYEVDNGAIRIDGQDIRSVTQDSLRSAIGVVPQDTVLFNDTLYRNLAYGRPEATEEEVYRAARMAHLEDFIHSLPEGYETKVGERGLKLSGGEKQRVAIARVILKNPPVLILDEATSSLDSLSEQAILGALKEVSHQRTTLVIAHRLSTVRDANTILVMDGGRIVESGSHHELLARDGHYARLWEQQHRSEDN</sequence>
<evidence type="ECO:0000256" key="8">
    <source>
        <dbReference type="SAM" id="Phobius"/>
    </source>
</evidence>
<evidence type="ECO:0000259" key="9">
    <source>
        <dbReference type="PROSITE" id="PS50893"/>
    </source>
</evidence>
<comment type="caution">
    <text evidence="12">The sequence shown here is derived from an EMBL/GenBank/DDBJ whole genome shotgun (WGS) entry which is preliminary data.</text>
</comment>
<dbReference type="InterPro" id="IPR003439">
    <property type="entry name" value="ABC_transporter-like_ATP-bd"/>
</dbReference>
<proteinExistence type="predicted"/>
<dbReference type="Gene3D" id="3.40.50.300">
    <property type="entry name" value="P-loop containing nucleotide triphosphate hydrolases"/>
    <property type="match status" value="1"/>
</dbReference>
<keyword evidence="5 12" id="KW-0067">ATP-binding</keyword>
<feature type="transmembrane region" description="Helical" evidence="8">
    <location>
        <begin position="327"/>
        <end position="345"/>
    </location>
</feature>
<evidence type="ECO:0000256" key="4">
    <source>
        <dbReference type="ARBA" id="ARBA00022741"/>
    </source>
</evidence>
<dbReference type="Pfam" id="PF00005">
    <property type="entry name" value="ABC_tran"/>
    <property type="match status" value="1"/>
</dbReference>
<feature type="transmembrane region" description="Helical" evidence="8">
    <location>
        <begin position="202"/>
        <end position="222"/>
    </location>
</feature>
<evidence type="ECO:0000259" key="10">
    <source>
        <dbReference type="PROSITE" id="PS50929"/>
    </source>
</evidence>
<keyword evidence="2" id="KW-0813">Transport</keyword>
<gene>
    <name evidence="12" type="ORF">DET51_103207</name>
    <name evidence="11" type="ORF">DET64_103207</name>
</gene>